<dbReference type="Pfam" id="PF00535">
    <property type="entry name" value="Glycos_transf_2"/>
    <property type="match status" value="1"/>
</dbReference>
<feature type="domain" description="Glycosyltransferase 2-like" evidence="4">
    <location>
        <begin position="7"/>
        <end position="184"/>
    </location>
</feature>
<evidence type="ECO:0000256" key="3">
    <source>
        <dbReference type="ARBA" id="ARBA00022679"/>
    </source>
</evidence>
<dbReference type="GO" id="GO:0016757">
    <property type="term" value="F:glycosyltransferase activity"/>
    <property type="evidence" value="ECO:0007669"/>
    <property type="project" value="UniProtKB-KW"/>
</dbReference>
<gene>
    <name evidence="5" type="ORF">A2154_03625</name>
</gene>
<keyword evidence="2" id="KW-0328">Glycosyltransferase</keyword>
<proteinExistence type="inferred from homology"/>
<dbReference type="CDD" id="cd04186">
    <property type="entry name" value="GT_2_like_c"/>
    <property type="match status" value="1"/>
</dbReference>
<dbReference type="InterPro" id="IPR001173">
    <property type="entry name" value="Glyco_trans_2-like"/>
</dbReference>
<dbReference type="Gene3D" id="3.90.550.10">
    <property type="entry name" value="Spore Coat Polysaccharide Biosynthesis Protein SpsA, Chain A"/>
    <property type="match status" value="1"/>
</dbReference>
<keyword evidence="3" id="KW-0808">Transferase</keyword>
<dbReference type="AlphaFoldDB" id="A0A1F5Z829"/>
<reference evidence="5 6" key="1">
    <citation type="journal article" date="2016" name="Nat. Commun.">
        <title>Thousands of microbial genomes shed light on interconnected biogeochemical processes in an aquifer system.</title>
        <authorList>
            <person name="Anantharaman K."/>
            <person name="Brown C.T."/>
            <person name="Hug L.A."/>
            <person name="Sharon I."/>
            <person name="Castelle C.J."/>
            <person name="Probst A.J."/>
            <person name="Thomas B.C."/>
            <person name="Singh A."/>
            <person name="Wilkins M.J."/>
            <person name="Karaoz U."/>
            <person name="Brodie E.L."/>
            <person name="Williams K.H."/>
            <person name="Hubbard S.S."/>
            <person name="Banfield J.F."/>
        </authorList>
    </citation>
    <scope>NUCLEOTIDE SEQUENCE [LARGE SCALE GENOMIC DNA]</scope>
</reference>
<dbReference type="Proteomes" id="UP000176854">
    <property type="component" value="Unassembled WGS sequence"/>
</dbReference>
<dbReference type="SUPFAM" id="SSF53448">
    <property type="entry name" value="Nucleotide-diphospho-sugar transferases"/>
    <property type="match status" value="1"/>
</dbReference>
<dbReference type="STRING" id="1798373.A2154_03625"/>
<dbReference type="PANTHER" id="PTHR43179">
    <property type="entry name" value="RHAMNOSYLTRANSFERASE WBBL"/>
    <property type="match status" value="1"/>
</dbReference>
<dbReference type="EMBL" id="MFJC01000070">
    <property type="protein sequence ID" value="OGG08337.1"/>
    <property type="molecule type" value="Genomic_DNA"/>
</dbReference>
<organism evidence="5 6">
    <name type="scientific">Candidatus Gottesmanbacteria bacterium RBG_16_43_7</name>
    <dbReference type="NCBI Taxonomy" id="1798373"/>
    <lineage>
        <taxon>Bacteria</taxon>
        <taxon>Candidatus Gottesmaniibacteriota</taxon>
    </lineage>
</organism>
<sequence length="240" mass="27357">MKSKSVCIILVNWNGRKYTTDCLKSLDRIKKKSTEIKIIVVDNNSIDGSVSYLRNLYPQIKILPMKTNIGFAEANNLAAKDVVAQRCDYLWILNNDTTVDPDVLSALSVFTDERVGAASSKIYFAPGAEYHKDRYQKHESGRVLWYAGGIIDWKNVYAYHRGVDEVDRGQYDRRHDTDFVTGCSLFIKRTVIDEVGLFDPRYFAYLEDVDLSLRLHKRGYRTVYIPDSIVWHANAAASGG</sequence>
<name>A0A1F5Z829_9BACT</name>
<evidence type="ECO:0000256" key="1">
    <source>
        <dbReference type="ARBA" id="ARBA00006739"/>
    </source>
</evidence>
<comment type="caution">
    <text evidence="5">The sequence shown here is derived from an EMBL/GenBank/DDBJ whole genome shotgun (WGS) entry which is preliminary data.</text>
</comment>
<comment type="similarity">
    <text evidence="1">Belongs to the glycosyltransferase 2 family.</text>
</comment>
<evidence type="ECO:0000313" key="6">
    <source>
        <dbReference type="Proteomes" id="UP000176854"/>
    </source>
</evidence>
<evidence type="ECO:0000259" key="4">
    <source>
        <dbReference type="Pfam" id="PF00535"/>
    </source>
</evidence>
<evidence type="ECO:0000313" key="5">
    <source>
        <dbReference type="EMBL" id="OGG08337.1"/>
    </source>
</evidence>
<feature type="non-terminal residue" evidence="5">
    <location>
        <position position="240"/>
    </location>
</feature>
<dbReference type="PANTHER" id="PTHR43179:SF12">
    <property type="entry name" value="GALACTOFURANOSYLTRANSFERASE GLFT2"/>
    <property type="match status" value="1"/>
</dbReference>
<protein>
    <recommendedName>
        <fullName evidence="4">Glycosyltransferase 2-like domain-containing protein</fullName>
    </recommendedName>
</protein>
<dbReference type="InterPro" id="IPR029044">
    <property type="entry name" value="Nucleotide-diphossugar_trans"/>
</dbReference>
<evidence type="ECO:0000256" key="2">
    <source>
        <dbReference type="ARBA" id="ARBA00022676"/>
    </source>
</evidence>
<accession>A0A1F5Z829</accession>